<dbReference type="GO" id="GO:0008881">
    <property type="term" value="F:glutamate racemase activity"/>
    <property type="evidence" value="ECO:0007669"/>
    <property type="project" value="UniProtKB-EC"/>
</dbReference>
<name>A0A3B0U3S2_9ZZZZ</name>
<dbReference type="AlphaFoldDB" id="A0A3B0U3S2"/>
<dbReference type="InterPro" id="IPR015942">
    <property type="entry name" value="Asp/Glu/hydantoin_racemase"/>
</dbReference>
<protein>
    <submittedName>
        <fullName evidence="2">Glutamate racemase</fullName>
        <ecNumber evidence="2">5.1.1.3</ecNumber>
    </submittedName>
</protein>
<dbReference type="PANTHER" id="PTHR21198:SF3">
    <property type="entry name" value="GLUTAMATE RACEMASE"/>
    <property type="match status" value="1"/>
</dbReference>
<dbReference type="PANTHER" id="PTHR21198">
    <property type="entry name" value="GLUTAMATE RACEMASE"/>
    <property type="match status" value="1"/>
</dbReference>
<dbReference type="InterPro" id="IPR018187">
    <property type="entry name" value="Asp/Glu_racemase_AS_1"/>
</dbReference>
<organism evidence="2">
    <name type="scientific">hydrothermal vent metagenome</name>
    <dbReference type="NCBI Taxonomy" id="652676"/>
    <lineage>
        <taxon>unclassified sequences</taxon>
        <taxon>metagenomes</taxon>
        <taxon>ecological metagenomes</taxon>
    </lineage>
</organism>
<dbReference type="SUPFAM" id="SSF53681">
    <property type="entry name" value="Aspartate/glutamate racemase"/>
    <property type="match status" value="2"/>
</dbReference>
<dbReference type="Gene3D" id="3.40.50.1860">
    <property type="match status" value="2"/>
</dbReference>
<keyword evidence="1 2" id="KW-0413">Isomerase</keyword>
<evidence type="ECO:0000256" key="1">
    <source>
        <dbReference type="ARBA" id="ARBA00023235"/>
    </source>
</evidence>
<dbReference type="InterPro" id="IPR001920">
    <property type="entry name" value="Asp/Glu_race"/>
</dbReference>
<accession>A0A3B0U3S2</accession>
<dbReference type="PROSITE" id="PS00923">
    <property type="entry name" value="ASP_GLU_RACEMASE_1"/>
    <property type="match status" value="1"/>
</dbReference>
<dbReference type="EMBL" id="UOEP01000184">
    <property type="protein sequence ID" value="VAW23023.1"/>
    <property type="molecule type" value="Genomic_DNA"/>
</dbReference>
<gene>
    <name evidence="2" type="ORF">MNBD_BACTEROID01-537</name>
</gene>
<reference evidence="2" key="1">
    <citation type="submission" date="2018-06" db="EMBL/GenBank/DDBJ databases">
        <authorList>
            <person name="Zhirakovskaya E."/>
        </authorList>
    </citation>
    <scope>NUCLEOTIDE SEQUENCE</scope>
</reference>
<dbReference type="EC" id="5.1.1.3" evidence="2"/>
<proteinExistence type="predicted"/>
<evidence type="ECO:0000313" key="2">
    <source>
        <dbReference type="EMBL" id="VAW23023.1"/>
    </source>
</evidence>
<dbReference type="Pfam" id="PF01177">
    <property type="entry name" value="Asp_Glu_race"/>
    <property type="match status" value="1"/>
</dbReference>
<sequence>MSEKHIRIFIAAMLLLVFLAPACKRGGHPVTEKFKIISEVKTDKDSPFFIDTKKYPSKRNSLPIGIFDSGTGGLTVLNSILELDKFNNKTHEQGPDSLPDFEAERFIYLADEANMPYGKYNAEGKADFLRELVIKDVRFLLGNDYYEAPADSMPKSDKAPVKAIVIACNTATAYGLETVRGAVDSWGLNIPILGIIDAGAKSALLKLKPGEENNAVIGVLATEGTCASGGYPASIKNYAKQNFPGNHIHIAQQAGIGLAGAIDGDLNYIDPAANTARSDEDYKGPGLNHPQFPIDTSLWAEYNFEGGNGLLIEKNDKGGLVKVQLNSVGNYIKYCTTHLVVKIVEESPGRVLNSIILGCTHYPFFEDEIRSHLMFLKQLDEKYDKIIPGGISFIDPAQSLAYSLYNCLAKDSLWGADDNVNSEFFISVPNPRLASNEIDANGEFPYEYKYGRAINSSNQFVRIVPFSDKWVSKSIKARIKQDIPTAYQVIYKN</sequence>